<evidence type="ECO:0000256" key="1">
    <source>
        <dbReference type="SAM" id="Phobius"/>
    </source>
</evidence>
<keyword evidence="3" id="KW-0012">Acyltransferase</keyword>
<dbReference type="Pfam" id="PF01757">
    <property type="entry name" value="Acyl_transf_3"/>
    <property type="match status" value="1"/>
</dbReference>
<feature type="transmembrane region" description="Helical" evidence="1">
    <location>
        <begin position="203"/>
        <end position="224"/>
    </location>
</feature>
<keyword evidence="3" id="KW-0378">Hydrolase</keyword>
<sequence length="413" mass="44208">MLSAPPGTAEAAPPRVRRSAWLDALRGTAATVVVFEHALVPLWPEARPYVKGVFDPGWYGVLVFFLVSGYIVPASLERGAGLRAFWVSRLFRLWPLFAVCAAGMALLSAAGWDEPHVWWQTRPTALVLAHVTMLQNLLDVPNLVNVLWTLSYEMAFYLLLTAMFALGAQRRSTPAALTFAAGAVLGAGLLPTALLSFGTAGRMLTVVVAVTAVLAAGLAAVLYGHGRLRQAGAVAVAGTIVLLLAVNQRYPGPWQGLLILATMFAGSTLYRAGTGQLTHRHATWVALVPLAGLWLGRGDLGTETATAAAWLTFAAGLALRHRVWPSWAAWLGLVSYSIYLLHPLLMESVEHFLSDPASVPVAARMALTAGVYAVLLGLCALTWRWVEAPAQRLGRRLVDRTASRRAEAGPAKG</sequence>
<dbReference type="GO" id="GO:0016747">
    <property type="term" value="F:acyltransferase activity, transferring groups other than amino-acyl groups"/>
    <property type="evidence" value="ECO:0007669"/>
    <property type="project" value="InterPro"/>
</dbReference>
<dbReference type="GO" id="GO:0016787">
    <property type="term" value="F:hydrolase activity"/>
    <property type="evidence" value="ECO:0007669"/>
    <property type="project" value="UniProtKB-KW"/>
</dbReference>
<feature type="domain" description="Acyltransferase 3" evidence="2">
    <location>
        <begin position="20"/>
        <end position="381"/>
    </location>
</feature>
<reference evidence="3 4" key="1">
    <citation type="submission" date="2016-10" db="EMBL/GenBank/DDBJ databases">
        <authorList>
            <person name="de Groot N.N."/>
        </authorList>
    </citation>
    <scope>NUCLEOTIDE SEQUENCE [LARGE SCALE GENOMIC DNA]</scope>
    <source>
        <strain evidence="3 4">CGMCC 4.5681</strain>
    </source>
</reference>
<dbReference type="InterPro" id="IPR050879">
    <property type="entry name" value="Acyltransferase_3"/>
</dbReference>
<feature type="transmembrane region" description="Helical" evidence="1">
    <location>
        <begin position="231"/>
        <end position="248"/>
    </location>
</feature>
<dbReference type="STRING" id="683260.SAMN05421874_10517"/>
<organism evidence="3 4">
    <name type="scientific">Nonomuraea maritima</name>
    <dbReference type="NCBI Taxonomy" id="683260"/>
    <lineage>
        <taxon>Bacteria</taxon>
        <taxon>Bacillati</taxon>
        <taxon>Actinomycetota</taxon>
        <taxon>Actinomycetes</taxon>
        <taxon>Streptosporangiales</taxon>
        <taxon>Streptosporangiaceae</taxon>
        <taxon>Nonomuraea</taxon>
    </lineage>
</organism>
<feature type="transmembrane region" description="Helical" evidence="1">
    <location>
        <begin position="175"/>
        <end position="197"/>
    </location>
</feature>
<dbReference type="RefSeq" id="WP_090762342.1">
    <property type="nucleotide sequence ID" value="NZ_FNFB01000005.1"/>
</dbReference>
<dbReference type="Proteomes" id="UP000198683">
    <property type="component" value="Unassembled WGS sequence"/>
</dbReference>
<dbReference type="PANTHER" id="PTHR23028">
    <property type="entry name" value="ACETYLTRANSFERASE"/>
    <property type="match status" value="1"/>
</dbReference>
<gene>
    <name evidence="3" type="ORF">SAMN05421874_10517</name>
</gene>
<dbReference type="OrthoDB" id="9807745at2"/>
<protein>
    <submittedName>
        <fullName evidence="3">Peptidoglycan/LPS O-acetylase OafA/YrhL, contains acyltransferase and SGNH-hydrolase domains</fullName>
    </submittedName>
</protein>
<evidence type="ECO:0000313" key="4">
    <source>
        <dbReference type="Proteomes" id="UP000198683"/>
    </source>
</evidence>
<feature type="transmembrane region" description="Helical" evidence="1">
    <location>
        <begin position="365"/>
        <end position="386"/>
    </location>
</feature>
<dbReference type="PANTHER" id="PTHR23028:SF53">
    <property type="entry name" value="ACYL_TRANSF_3 DOMAIN-CONTAINING PROTEIN"/>
    <property type="match status" value="1"/>
</dbReference>
<name>A0A1G8YUS3_9ACTN</name>
<accession>A0A1G8YUS3</accession>
<keyword evidence="3" id="KW-0808">Transferase</keyword>
<feature type="transmembrane region" description="Helical" evidence="1">
    <location>
        <begin position="146"/>
        <end position="168"/>
    </location>
</feature>
<keyword evidence="4" id="KW-1185">Reference proteome</keyword>
<proteinExistence type="predicted"/>
<feature type="transmembrane region" description="Helical" evidence="1">
    <location>
        <begin position="254"/>
        <end position="272"/>
    </location>
</feature>
<feature type="transmembrane region" description="Helical" evidence="1">
    <location>
        <begin position="56"/>
        <end position="72"/>
    </location>
</feature>
<dbReference type="GO" id="GO:0000271">
    <property type="term" value="P:polysaccharide biosynthetic process"/>
    <property type="evidence" value="ECO:0007669"/>
    <property type="project" value="TreeGrafter"/>
</dbReference>
<feature type="transmembrane region" description="Helical" evidence="1">
    <location>
        <begin position="327"/>
        <end position="345"/>
    </location>
</feature>
<dbReference type="GO" id="GO:0016020">
    <property type="term" value="C:membrane"/>
    <property type="evidence" value="ECO:0007669"/>
    <property type="project" value="TreeGrafter"/>
</dbReference>
<evidence type="ECO:0000259" key="2">
    <source>
        <dbReference type="Pfam" id="PF01757"/>
    </source>
</evidence>
<keyword evidence="1" id="KW-0472">Membrane</keyword>
<dbReference type="InterPro" id="IPR002656">
    <property type="entry name" value="Acyl_transf_3_dom"/>
</dbReference>
<dbReference type="AlphaFoldDB" id="A0A1G8YUS3"/>
<keyword evidence="1" id="KW-0812">Transmembrane</keyword>
<dbReference type="EMBL" id="FNFB01000005">
    <property type="protein sequence ID" value="SDK06612.1"/>
    <property type="molecule type" value="Genomic_DNA"/>
</dbReference>
<evidence type="ECO:0000313" key="3">
    <source>
        <dbReference type="EMBL" id="SDK06612.1"/>
    </source>
</evidence>
<keyword evidence="1" id="KW-1133">Transmembrane helix</keyword>
<feature type="transmembrane region" description="Helical" evidence="1">
    <location>
        <begin position="93"/>
        <end position="112"/>
    </location>
</feature>